<evidence type="ECO:0000313" key="1">
    <source>
        <dbReference type="EMBL" id="EFX74795.1"/>
    </source>
</evidence>
<dbReference type="InParanoid" id="E9H0E8"/>
<keyword evidence="2" id="KW-1185">Reference proteome</keyword>
<sequence>MLTIMPNLCPHRHGRHTRDERLRLLAARRRLHCRASRRVFGQLQQTLRQAVSIVLDGFFSRPAIAALFMRPIRHVVAAYLVRPSRRLVASRLARPLHRSMAAAQLVRRGARTVAGTGASTTITGTEPASVVRAALLAAGPDYGAGAAEPSAGPSGDAGDSRNVGNNTVLTALLNLPTLLELSINQRRRENEEPLDLTTKKKKK</sequence>
<dbReference type="KEGG" id="dpx:DAPPUDRAFT_251423"/>
<dbReference type="HOGENOM" id="CLU_1350122_0_0_1"/>
<dbReference type="EMBL" id="GL732580">
    <property type="protein sequence ID" value="EFX74795.1"/>
    <property type="molecule type" value="Genomic_DNA"/>
</dbReference>
<reference evidence="1 2" key="1">
    <citation type="journal article" date="2011" name="Science">
        <title>The ecoresponsive genome of Daphnia pulex.</title>
        <authorList>
            <person name="Colbourne J.K."/>
            <person name="Pfrender M.E."/>
            <person name="Gilbert D."/>
            <person name="Thomas W.K."/>
            <person name="Tucker A."/>
            <person name="Oakley T.H."/>
            <person name="Tokishita S."/>
            <person name="Aerts A."/>
            <person name="Arnold G.J."/>
            <person name="Basu M.K."/>
            <person name="Bauer D.J."/>
            <person name="Caceres C.E."/>
            <person name="Carmel L."/>
            <person name="Casola C."/>
            <person name="Choi J.H."/>
            <person name="Detter J.C."/>
            <person name="Dong Q."/>
            <person name="Dusheyko S."/>
            <person name="Eads B.D."/>
            <person name="Frohlich T."/>
            <person name="Geiler-Samerotte K.A."/>
            <person name="Gerlach D."/>
            <person name="Hatcher P."/>
            <person name="Jogdeo S."/>
            <person name="Krijgsveld J."/>
            <person name="Kriventseva E.V."/>
            <person name="Kultz D."/>
            <person name="Laforsch C."/>
            <person name="Lindquist E."/>
            <person name="Lopez J."/>
            <person name="Manak J.R."/>
            <person name="Muller J."/>
            <person name="Pangilinan J."/>
            <person name="Patwardhan R.P."/>
            <person name="Pitluck S."/>
            <person name="Pritham E.J."/>
            <person name="Rechtsteiner A."/>
            <person name="Rho M."/>
            <person name="Rogozin I.B."/>
            <person name="Sakarya O."/>
            <person name="Salamov A."/>
            <person name="Schaack S."/>
            <person name="Shapiro H."/>
            <person name="Shiga Y."/>
            <person name="Skalitzky C."/>
            <person name="Smith Z."/>
            <person name="Souvorov A."/>
            <person name="Sung W."/>
            <person name="Tang Z."/>
            <person name="Tsuchiya D."/>
            <person name="Tu H."/>
            <person name="Vos H."/>
            <person name="Wang M."/>
            <person name="Wolf Y.I."/>
            <person name="Yamagata H."/>
            <person name="Yamada T."/>
            <person name="Ye Y."/>
            <person name="Shaw J.R."/>
            <person name="Andrews J."/>
            <person name="Crease T.J."/>
            <person name="Tang H."/>
            <person name="Lucas S.M."/>
            <person name="Robertson H.M."/>
            <person name="Bork P."/>
            <person name="Koonin E.V."/>
            <person name="Zdobnov E.M."/>
            <person name="Grigoriev I.V."/>
            <person name="Lynch M."/>
            <person name="Boore J.L."/>
        </authorList>
    </citation>
    <scope>NUCLEOTIDE SEQUENCE [LARGE SCALE GENOMIC DNA]</scope>
</reference>
<dbReference type="Proteomes" id="UP000000305">
    <property type="component" value="Unassembled WGS sequence"/>
</dbReference>
<accession>E9H0E8</accession>
<gene>
    <name evidence="1" type="ORF">DAPPUDRAFT_251423</name>
</gene>
<name>E9H0E8_DAPPU</name>
<organism evidence="1 2">
    <name type="scientific">Daphnia pulex</name>
    <name type="common">Water flea</name>
    <dbReference type="NCBI Taxonomy" id="6669"/>
    <lineage>
        <taxon>Eukaryota</taxon>
        <taxon>Metazoa</taxon>
        <taxon>Ecdysozoa</taxon>
        <taxon>Arthropoda</taxon>
        <taxon>Crustacea</taxon>
        <taxon>Branchiopoda</taxon>
        <taxon>Diplostraca</taxon>
        <taxon>Cladocera</taxon>
        <taxon>Anomopoda</taxon>
        <taxon>Daphniidae</taxon>
        <taxon>Daphnia</taxon>
    </lineage>
</organism>
<dbReference type="AlphaFoldDB" id="E9H0E8"/>
<protein>
    <submittedName>
        <fullName evidence="1">Uncharacterized protein</fullName>
    </submittedName>
</protein>
<evidence type="ECO:0000313" key="2">
    <source>
        <dbReference type="Proteomes" id="UP000000305"/>
    </source>
</evidence>
<proteinExistence type="predicted"/>